<dbReference type="AlphaFoldDB" id="A0A2R4XEZ3"/>
<proteinExistence type="predicted"/>
<dbReference type="Proteomes" id="UP000244571">
    <property type="component" value="Chromosome"/>
</dbReference>
<keyword evidence="2" id="KW-1185">Reference proteome</keyword>
<gene>
    <name evidence="1" type="ORF">DBV39_00020</name>
</gene>
<accession>A0A2R4XEZ3</accession>
<dbReference type="Pfam" id="PF06892">
    <property type="entry name" value="Phage_CP76"/>
    <property type="match status" value="1"/>
</dbReference>
<dbReference type="OrthoDB" id="6688863at2"/>
<evidence type="ECO:0000313" key="1">
    <source>
        <dbReference type="EMBL" id="AWB32358.1"/>
    </source>
</evidence>
<dbReference type="EMBL" id="CP028901">
    <property type="protein sequence ID" value="AWB32358.1"/>
    <property type="molecule type" value="Genomic_DNA"/>
</dbReference>
<organism evidence="1 2">
    <name type="scientific">Orrella marina</name>
    <dbReference type="NCBI Taxonomy" id="2163011"/>
    <lineage>
        <taxon>Bacteria</taxon>
        <taxon>Pseudomonadati</taxon>
        <taxon>Pseudomonadota</taxon>
        <taxon>Betaproteobacteria</taxon>
        <taxon>Burkholderiales</taxon>
        <taxon>Alcaligenaceae</taxon>
        <taxon>Orrella</taxon>
    </lineage>
</organism>
<dbReference type="KEGG" id="boz:DBV39_00020"/>
<dbReference type="RefSeq" id="WP_108619799.1">
    <property type="nucleotide sequence ID" value="NZ_CP028901.1"/>
</dbReference>
<reference evidence="1 2" key="1">
    <citation type="submission" date="2018-04" db="EMBL/GenBank/DDBJ databases">
        <title>Bordetella sp. HZ20 isolated from seawater.</title>
        <authorList>
            <person name="Sun C."/>
        </authorList>
    </citation>
    <scope>NUCLEOTIDE SEQUENCE [LARGE SCALE GENOMIC DNA]</scope>
    <source>
        <strain evidence="1 2">HZ20</strain>
    </source>
</reference>
<protein>
    <submittedName>
        <fullName evidence="1">Uncharacterized protein</fullName>
    </submittedName>
</protein>
<evidence type="ECO:0000313" key="2">
    <source>
        <dbReference type="Proteomes" id="UP000244571"/>
    </source>
</evidence>
<sequence length="147" mass="16092">MSPADAFYHTVHDHPGGAESLAPRMGMSSAILRNKADPKKDCNKPLLADVDKVMGLTGDYRILQALAHKHGFLLVKAPESCVIETDMTVLEHMASLMMAQGRFAQEIHTALADGGLTDEEMKSIELVGQDFMTEVLEIQQRLRGMVG</sequence>
<name>A0A2R4XEZ3_9BURK</name>
<dbReference type="InterPro" id="IPR009679">
    <property type="entry name" value="Phage_186_CII-like"/>
</dbReference>
<dbReference type="GO" id="GO:0003677">
    <property type="term" value="F:DNA binding"/>
    <property type="evidence" value="ECO:0007669"/>
    <property type="project" value="InterPro"/>
</dbReference>